<dbReference type="EMBL" id="JABANM010038312">
    <property type="protein sequence ID" value="KAF4677140.1"/>
    <property type="molecule type" value="Genomic_DNA"/>
</dbReference>
<comment type="caution">
    <text evidence="2">The sequence shown here is derived from an EMBL/GenBank/DDBJ whole genome shotgun (WGS) entry which is preliminary data.</text>
</comment>
<keyword evidence="3" id="KW-1185">Reference proteome</keyword>
<evidence type="ECO:0000313" key="1">
    <source>
        <dbReference type="EMBL" id="KAF4677140.1"/>
    </source>
</evidence>
<gene>
    <name evidence="1" type="ORF">FOZ62_011447</name>
    <name evidence="2" type="ORF">FOZ63_012628</name>
</gene>
<proteinExistence type="predicted"/>
<dbReference type="Proteomes" id="UP000553632">
    <property type="component" value="Unassembled WGS sequence"/>
</dbReference>
<reference evidence="3 4" key="1">
    <citation type="submission" date="2020-04" db="EMBL/GenBank/DDBJ databases">
        <title>Perkinsus olseni comparative genomics.</title>
        <authorList>
            <person name="Bogema D.R."/>
        </authorList>
    </citation>
    <scope>NUCLEOTIDE SEQUENCE [LARGE SCALE GENOMIC DNA]</scope>
    <source>
        <strain evidence="1">ATCC PRA-205</strain>
        <strain evidence="2 3">ATCC PRA-207</strain>
    </source>
</reference>
<feature type="non-terminal residue" evidence="2">
    <location>
        <position position="1"/>
    </location>
</feature>
<accession>A0A7J6PWW2</accession>
<organism evidence="2 3">
    <name type="scientific">Perkinsus olseni</name>
    <name type="common">Perkinsus atlanticus</name>
    <dbReference type="NCBI Taxonomy" id="32597"/>
    <lineage>
        <taxon>Eukaryota</taxon>
        <taxon>Sar</taxon>
        <taxon>Alveolata</taxon>
        <taxon>Perkinsozoa</taxon>
        <taxon>Perkinsea</taxon>
        <taxon>Perkinsida</taxon>
        <taxon>Perkinsidae</taxon>
        <taxon>Perkinsus</taxon>
    </lineage>
</organism>
<evidence type="ECO:0000313" key="4">
    <source>
        <dbReference type="Proteomes" id="UP000574390"/>
    </source>
</evidence>
<name>A0A7J6PWW2_PEROL</name>
<dbReference type="AlphaFoldDB" id="A0A7J6PWW2"/>
<feature type="non-terminal residue" evidence="2">
    <location>
        <position position="122"/>
    </location>
</feature>
<sequence length="122" mass="13696">AFEEPPRVLPGWSGSRVSFTTCPCKLGFCCISTGGTMLAESDVSSVCSIRLTVTRQSIPGTLLTWWRCSRFSYQRCRTSYFSGPNSIQEVRRRMRRALASVRAWCSCRPALQLGSWLVCFAI</sequence>
<protein>
    <submittedName>
        <fullName evidence="2">Uncharacterized protein</fullName>
    </submittedName>
</protein>
<evidence type="ECO:0000313" key="3">
    <source>
        <dbReference type="Proteomes" id="UP000553632"/>
    </source>
</evidence>
<evidence type="ECO:0000313" key="2">
    <source>
        <dbReference type="EMBL" id="KAF4700532.1"/>
    </source>
</evidence>
<dbReference type="EMBL" id="JABANO010037226">
    <property type="protein sequence ID" value="KAF4700532.1"/>
    <property type="molecule type" value="Genomic_DNA"/>
</dbReference>
<dbReference type="Proteomes" id="UP000574390">
    <property type="component" value="Unassembled WGS sequence"/>
</dbReference>